<keyword evidence="2" id="KW-1185">Reference proteome</keyword>
<dbReference type="PROSITE" id="PS51257">
    <property type="entry name" value="PROKAR_LIPOPROTEIN"/>
    <property type="match status" value="1"/>
</dbReference>
<proteinExistence type="predicted"/>
<dbReference type="RefSeq" id="WP_321398503.1">
    <property type="nucleotide sequence ID" value="NZ_CP139487.1"/>
</dbReference>
<evidence type="ECO:0000313" key="1">
    <source>
        <dbReference type="EMBL" id="WPU66367.1"/>
    </source>
</evidence>
<organism evidence="1 2">
    <name type="scientific">Peredibacter starrii</name>
    <dbReference type="NCBI Taxonomy" id="28202"/>
    <lineage>
        <taxon>Bacteria</taxon>
        <taxon>Pseudomonadati</taxon>
        <taxon>Bdellovibrionota</taxon>
        <taxon>Bacteriovoracia</taxon>
        <taxon>Bacteriovoracales</taxon>
        <taxon>Bacteriovoracaceae</taxon>
        <taxon>Peredibacter</taxon>
    </lineage>
</organism>
<gene>
    <name evidence="1" type="ORF">SOO65_06380</name>
</gene>
<dbReference type="EMBL" id="CP139487">
    <property type="protein sequence ID" value="WPU66367.1"/>
    <property type="molecule type" value="Genomic_DNA"/>
</dbReference>
<dbReference type="KEGG" id="psti:SOO65_06380"/>
<accession>A0AAX4HT14</accession>
<reference evidence="1 2" key="1">
    <citation type="submission" date="2023-11" db="EMBL/GenBank/DDBJ databases">
        <title>Peredibacter starrii A3.12.</title>
        <authorList>
            <person name="Mitchell R.J."/>
        </authorList>
    </citation>
    <scope>NUCLEOTIDE SEQUENCE [LARGE SCALE GENOMIC DNA]</scope>
    <source>
        <strain evidence="1 2">A3.12</strain>
    </source>
</reference>
<evidence type="ECO:0008006" key="3">
    <source>
        <dbReference type="Google" id="ProtNLM"/>
    </source>
</evidence>
<dbReference type="Proteomes" id="UP001324634">
    <property type="component" value="Chromosome"/>
</dbReference>
<sequence>MKNLSSLFLLVMVASCTTIHFRSNNTIPVTFDGNPKHQKEVSITGKRDFYFWGVEPEEHEVFVDEEVRKAGYDGMSKLIIYEQKNPQDILISFLTLGIYLPRGFTITGYTSGQMLPEDLDMDTVTPNKK</sequence>
<name>A0AAX4HT14_9BACT</name>
<dbReference type="AlphaFoldDB" id="A0AAX4HT14"/>
<protein>
    <recommendedName>
        <fullName evidence="3">Lipoprotein</fullName>
    </recommendedName>
</protein>
<evidence type="ECO:0000313" key="2">
    <source>
        <dbReference type="Proteomes" id="UP001324634"/>
    </source>
</evidence>